<accession>A0A645C7C4</accession>
<dbReference type="AlphaFoldDB" id="A0A645C7C4"/>
<gene>
    <name evidence="1" type="ORF">SDC9_118186</name>
</gene>
<proteinExistence type="predicted"/>
<protein>
    <submittedName>
        <fullName evidence="1">Uncharacterized protein</fullName>
    </submittedName>
</protein>
<evidence type="ECO:0000313" key="1">
    <source>
        <dbReference type="EMBL" id="MPM71223.1"/>
    </source>
</evidence>
<dbReference type="EMBL" id="VSSQ01023970">
    <property type="protein sequence ID" value="MPM71223.1"/>
    <property type="molecule type" value="Genomic_DNA"/>
</dbReference>
<sequence length="123" mass="14577">MTDKEIAEMFERHNLIRGYVYPYEGYRSEYWFERSPSNIANFIMQHRDAREIILTDTMDNLILNTMGEFIDRCPDQALLQQILPHLIPMQLGETEPQEFPCATDEEAEAYFDRQDSMEMDLGM</sequence>
<name>A0A645C7C4_9ZZZZ</name>
<reference evidence="1" key="1">
    <citation type="submission" date="2019-08" db="EMBL/GenBank/DDBJ databases">
        <authorList>
            <person name="Kucharzyk K."/>
            <person name="Murdoch R.W."/>
            <person name="Higgins S."/>
            <person name="Loffler F."/>
        </authorList>
    </citation>
    <scope>NUCLEOTIDE SEQUENCE</scope>
</reference>
<comment type="caution">
    <text evidence="1">The sequence shown here is derived from an EMBL/GenBank/DDBJ whole genome shotgun (WGS) entry which is preliminary data.</text>
</comment>
<organism evidence="1">
    <name type="scientific">bioreactor metagenome</name>
    <dbReference type="NCBI Taxonomy" id="1076179"/>
    <lineage>
        <taxon>unclassified sequences</taxon>
        <taxon>metagenomes</taxon>
        <taxon>ecological metagenomes</taxon>
    </lineage>
</organism>